<dbReference type="PROSITE" id="PS50082">
    <property type="entry name" value="WD_REPEATS_2"/>
    <property type="match status" value="1"/>
</dbReference>
<dbReference type="SUPFAM" id="SSF52540">
    <property type="entry name" value="P-loop containing nucleoside triphosphate hydrolases"/>
    <property type="match status" value="1"/>
</dbReference>
<accession>A0A9P5UAW5</accession>
<evidence type="ECO:0000313" key="4">
    <source>
        <dbReference type="EMBL" id="KAF9072466.1"/>
    </source>
</evidence>
<reference evidence="4" key="1">
    <citation type="submission" date="2020-11" db="EMBL/GenBank/DDBJ databases">
        <authorList>
            <consortium name="DOE Joint Genome Institute"/>
            <person name="Ahrendt S."/>
            <person name="Riley R."/>
            <person name="Andreopoulos W."/>
            <person name="Labutti K."/>
            <person name="Pangilinan J."/>
            <person name="Ruiz-Duenas F.J."/>
            <person name="Barrasa J.M."/>
            <person name="Sanchez-Garcia M."/>
            <person name="Camarero S."/>
            <person name="Miyauchi S."/>
            <person name="Serrano A."/>
            <person name="Linde D."/>
            <person name="Babiker R."/>
            <person name="Drula E."/>
            <person name="Ayuso-Fernandez I."/>
            <person name="Pacheco R."/>
            <person name="Padilla G."/>
            <person name="Ferreira P."/>
            <person name="Barriuso J."/>
            <person name="Kellner H."/>
            <person name="Castanera R."/>
            <person name="Alfaro M."/>
            <person name="Ramirez L."/>
            <person name="Pisabarro A.G."/>
            <person name="Kuo A."/>
            <person name="Tritt A."/>
            <person name="Lipzen A."/>
            <person name="He G."/>
            <person name="Yan M."/>
            <person name="Ng V."/>
            <person name="Cullen D."/>
            <person name="Martin F."/>
            <person name="Rosso M.-N."/>
            <person name="Henrissat B."/>
            <person name="Hibbett D."/>
            <person name="Martinez A.T."/>
            <person name="Grigoriev I.V."/>
        </authorList>
    </citation>
    <scope>NUCLEOTIDE SEQUENCE</scope>
    <source>
        <strain evidence="4">AH 40177</strain>
    </source>
</reference>
<evidence type="ECO:0000256" key="1">
    <source>
        <dbReference type="ARBA" id="ARBA00022737"/>
    </source>
</evidence>
<dbReference type="EMBL" id="JADNRY010000024">
    <property type="protein sequence ID" value="KAF9072466.1"/>
    <property type="molecule type" value="Genomic_DNA"/>
</dbReference>
<sequence length="1239" mass="137018">MIEVFKHHRFHADELVGSYGEEIENLLMKGFSRSKSIMQPLHCTSNKMAVHIELKVDVEGQNSAAMAAAVQRAKIRASRLHSPNSASTAVSMIQAADGVYSSTENALGNFVLLLEKLQVFANLANSVAEIHPYADAAYSIISVAYKAVLAQMQRDENIIALIDTMDDIYNFVKEAEPLRQIESHKKVMIRIAQQTTECGYFISAYCSDSFFARTIKHSVSTTDVAIINYGKMFSELKTALLDHGAIITEITVLRILETVERIETKVDLSDLPYADGARFHDSKRCLPGTRESVLSKIIGWIDAPGGTPDGKRLFLLTGAAGAGKSAIAHSLAGHYNALRRLGSSIFADNPDKPLARSRLVLLFPTIARDLADLDPQYRHTLWSVIKSDRALRKTDDFTTQFKKFIIEPSKSLVICGPIVIVIDASEEYSNPQALNQFLSVLVQHVNDLPSNFRIVITALTGSRLLRHFSETMAQIYQLPNNIGRSERLDLSQLSKSRLQSSLAREQFKQFGYSMASKLVQHSHGSFQRMVEACDTICGTDPKADLQLTPFERYKVLISSNSRPPVQPDDNLYMQELTVIYTEQGALFTAQFKSVMGILLAAHTSLSLLELKQLSNHSEDGDIGIMLGALGALLQNTTDFHAPIIPINSSFYDFLQNPARSGQFFVDVSSQYISLAKGCLRVLNDQLCFNICHLASSYLPNTEINDLPDRIKKYITPELSYASQYWIHHLVMVPSAAVKTLAPQVEKLLQTRFFFWLEVLSVLGCVEIAVEGLQELLLWESAESVLNLAHAALIFVQTFESAITSSVPHIYLSGVRFWPNQKLFQPRFAFLPISRSQNAQFFERQSWQGSITSLAFSPDCKSLLSTSSSPPPTTGTFTLSLWDISDNTRTRMALAKYEINRDSDYILGNHACSGVFSPDGKTITVFVPSKVQVLDVQTGKILHESDIGEEGGLRVTRAVLQADGKRLAATTNRAYNSVLIYNTRSGKLDIGPLKIKSNWKWGADVSCMEFSSLGNFLACSTSNSGIWIWNANTGEEVFASPDHTEYSISMTREVVFSPDETALFFMQGNSVHILRWNAQCQNEQSVHTVLSTVPSLGNRIAVSPAGRYLVYYGLDSTLHIVDHKTNLISTTLASGSHSRVTSLAISSDGTTIAAGGDHGSVSVWQVSMPFGGFYSLWGKGNDDSGWIYGSNNELLAWVPPELREGLNWNPMVSGDAHGTSWVNCLVEEAQETTKETTTVS</sequence>
<keyword evidence="2" id="KW-0853">WD repeat</keyword>
<dbReference type="PANTHER" id="PTHR10039">
    <property type="entry name" value="AMELOGENIN"/>
    <property type="match status" value="1"/>
</dbReference>
<evidence type="ECO:0000256" key="2">
    <source>
        <dbReference type="PROSITE-ProRule" id="PRU00221"/>
    </source>
</evidence>
<dbReference type="SMART" id="SM00320">
    <property type="entry name" value="WD40"/>
    <property type="match status" value="4"/>
</dbReference>
<dbReference type="Proteomes" id="UP000772434">
    <property type="component" value="Unassembled WGS sequence"/>
</dbReference>
<dbReference type="PROSITE" id="PS50294">
    <property type="entry name" value="WD_REPEATS_REGION"/>
    <property type="match status" value="1"/>
</dbReference>
<dbReference type="InterPro" id="IPR036322">
    <property type="entry name" value="WD40_repeat_dom_sf"/>
</dbReference>
<dbReference type="Pfam" id="PF00400">
    <property type="entry name" value="WD40"/>
    <property type="match status" value="1"/>
</dbReference>
<feature type="domain" description="Nephrocystin 3-like N-terminal" evidence="3">
    <location>
        <begin position="308"/>
        <end position="457"/>
    </location>
</feature>
<dbReference type="InterPro" id="IPR027417">
    <property type="entry name" value="P-loop_NTPase"/>
</dbReference>
<dbReference type="InterPro" id="IPR056884">
    <property type="entry name" value="NPHP3-like_N"/>
</dbReference>
<keyword evidence="1" id="KW-0677">Repeat</keyword>
<comment type="caution">
    <text evidence="4">The sequence shown here is derived from an EMBL/GenBank/DDBJ whole genome shotgun (WGS) entry which is preliminary data.</text>
</comment>
<name>A0A9P5UAW5_9AGAR</name>
<evidence type="ECO:0000259" key="3">
    <source>
        <dbReference type="Pfam" id="PF24883"/>
    </source>
</evidence>
<dbReference type="OrthoDB" id="3027122at2759"/>
<dbReference type="Gene3D" id="2.130.10.10">
    <property type="entry name" value="YVTN repeat-like/Quinoprotein amine dehydrogenase"/>
    <property type="match status" value="2"/>
</dbReference>
<dbReference type="Pfam" id="PF24883">
    <property type="entry name" value="NPHP3_N"/>
    <property type="match status" value="1"/>
</dbReference>
<feature type="repeat" description="WD" evidence="2">
    <location>
        <begin position="1132"/>
        <end position="1166"/>
    </location>
</feature>
<proteinExistence type="predicted"/>
<dbReference type="AlphaFoldDB" id="A0A9P5UAW5"/>
<dbReference type="InterPro" id="IPR015943">
    <property type="entry name" value="WD40/YVTN_repeat-like_dom_sf"/>
</dbReference>
<gene>
    <name evidence="4" type="ORF">BDP27DRAFT_1320509</name>
</gene>
<dbReference type="SUPFAM" id="SSF50978">
    <property type="entry name" value="WD40 repeat-like"/>
    <property type="match status" value="1"/>
</dbReference>
<evidence type="ECO:0000313" key="5">
    <source>
        <dbReference type="Proteomes" id="UP000772434"/>
    </source>
</evidence>
<organism evidence="4 5">
    <name type="scientific">Rhodocollybia butyracea</name>
    <dbReference type="NCBI Taxonomy" id="206335"/>
    <lineage>
        <taxon>Eukaryota</taxon>
        <taxon>Fungi</taxon>
        <taxon>Dikarya</taxon>
        <taxon>Basidiomycota</taxon>
        <taxon>Agaricomycotina</taxon>
        <taxon>Agaricomycetes</taxon>
        <taxon>Agaricomycetidae</taxon>
        <taxon>Agaricales</taxon>
        <taxon>Marasmiineae</taxon>
        <taxon>Omphalotaceae</taxon>
        <taxon>Rhodocollybia</taxon>
    </lineage>
</organism>
<protein>
    <recommendedName>
        <fullName evidence="3">Nephrocystin 3-like N-terminal domain-containing protein</fullName>
    </recommendedName>
</protein>
<dbReference type="PANTHER" id="PTHR10039:SF17">
    <property type="entry name" value="FUNGAL STAND N-TERMINAL GOODBYE DOMAIN-CONTAINING PROTEIN-RELATED"/>
    <property type="match status" value="1"/>
</dbReference>
<keyword evidence="5" id="KW-1185">Reference proteome</keyword>
<dbReference type="InterPro" id="IPR001680">
    <property type="entry name" value="WD40_rpt"/>
</dbReference>